<feature type="compositionally biased region" description="Polar residues" evidence="1">
    <location>
        <begin position="416"/>
        <end position="429"/>
    </location>
</feature>
<accession>A0A1E3I714</accession>
<gene>
    <name evidence="3" type="ORF">L202_00324</name>
</gene>
<dbReference type="PANTHER" id="PTHR31735">
    <property type="entry name" value="VACUOLAR MEMBRANE PROTEIN YPL162C"/>
    <property type="match status" value="1"/>
</dbReference>
<feature type="compositionally biased region" description="Basic and acidic residues" evidence="1">
    <location>
        <begin position="434"/>
        <end position="443"/>
    </location>
</feature>
<dbReference type="GO" id="GO:0016020">
    <property type="term" value="C:membrane"/>
    <property type="evidence" value="ECO:0007669"/>
    <property type="project" value="TreeGrafter"/>
</dbReference>
<feature type="transmembrane region" description="Helical" evidence="2">
    <location>
        <begin position="152"/>
        <end position="172"/>
    </location>
</feature>
<dbReference type="AlphaFoldDB" id="A0A1E3I714"/>
<keyword evidence="2" id="KW-1133">Transmembrane helix</keyword>
<dbReference type="Proteomes" id="UP000094065">
    <property type="component" value="Unassembled WGS sequence"/>
</dbReference>
<dbReference type="STRING" id="1295533.A0A1E3I714"/>
<feature type="region of interest" description="Disordered" evidence="1">
    <location>
        <begin position="224"/>
        <end position="469"/>
    </location>
</feature>
<dbReference type="Pfam" id="PF12400">
    <property type="entry name" value="STIMATE"/>
    <property type="match status" value="1"/>
</dbReference>
<feature type="compositionally biased region" description="Polar residues" evidence="1">
    <location>
        <begin position="291"/>
        <end position="316"/>
    </location>
</feature>
<keyword evidence="4" id="KW-1185">Reference proteome</keyword>
<proteinExistence type="predicted"/>
<feature type="compositionally biased region" description="Low complexity" evidence="1">
    <location>
        <begin position="394"/>
        <end position="410"/>
    </location>
</feature>
<dbReference type="InterPro" id="IPR022127">
    <property type="entry name" value="STIMATE/YPL162C"/>
</dbReference>
<evidence type="ECO:0000313" key="3">
    <source>
        <dbReference type="EMBL" id="ODN84357.1"/>
    </source>
</evidence>
<dbReference type="EMBL" id="AWGJ01000001">
    <property type="protein sequence ID" value="ODN84357.1"/>
    <property type="molecule type" value="Genomic_DNA"/>
</dbReference>
<feature type="transmembrane region" description="Helical" evidence="2">
    <location>
        <begin position="26"/>
        <end position="48"/>
    </location>
</feature>
<feature type="compositionally biased region" description="Basic and acidic residues" evidence="1">
    <location>
        <begin position="226"/>
        <end position="238"/>
    </location>
</feature>
<protein>
    <recommendedName>
        <fullName evidence="5">Vacuolar membrane protein</fullName>
    </recommendedName>
</protein>
<evidence type="ECO:0000313" key="4">
    <source>
        <dbReference type="Proteomes" id="UP000094065"/>
    </source>
</evidence>
<feature type="compositionally biased region" description="Pro residues" evidence="1">
    <location>
        <begin position="380"/>
        <end position="393"/>
    </location>
</feature>
<dbReference type="GeneID" id="30151633"/>
<keyword evidence="2" id="KW-0472">Membrane</keyword>
<evidence type="ECO:0000256" key="1">
    <source>
        <dbReference type="SAM" id="MobiDB-lite"/>
    </source>
</evidence>
<evidence type="ECO:0000256" key="2">
    <source>
        <dbReference type="SAM" id="Phobius"/>
    </source>
</evidence>
<evidence type="ECO:0008006" key="5">
    <source>
        <dbReference type="Google" id="ProtNLM"/>
    </source>
</evidence>
<feature type="transmembrane region" description="Helical" evidence="2">
    <location>
        <begin position="69"/>
        <end position="88"/>
    </location>
</feature>
<feature type="transmembrane region" description="Helical" evidence="2">
    <location>
        <begin position="192"/>
        <end position="215"/>
    </location>
</feature>
<feature type="transmembrane region" description="Helical" evidence="2">
    <location>
        <begin position="108"/>
        <end position="131"/>
    </location>
</feature>
<comment type="caution">
    <text evidence="3">The sequence shown here is derived from an EMBL/GenBank/DDBJ whole genome shotgun (WGS) entry which is preliminary data.</text>
</comment>
<reference evidence="3 4" key="1">
    <citation type="submission" date="2016-06" db="EMBL/GenBank/DDBJ databases">
        <title>Evolution of pathogenesis and genome organization in the Tremellales.</title>
        <authorList>
            <person name="Cuomo C."/>
            <person name="Litvintseva A."/>
            <person name="Heitman J."/>
            <person name="Chen Y."/>
            <person name="Sun S."/>
            <person name="Springer D."/>
            <person name="Dromer F."/>
            <person name="Young S."/>
            <person name="Zeng Q."/>
            <person name="Chapman S."/>
            <person name="Gujja S."/>
            <person name="Saif S."/>
            <person name="Birren B."/>
        </authorList>
    </citation>
    <scope>NUCLEOTIDE SEQUENCE [LARGE SCALE GENOMIC DNA]</scope>
    <source>
        <strain evidence="3 4">CBS 6039</strain>
    </source>
</reference>
<organism evidence="3 4">
    <name type="scientific">Cryptococcus amylolentus CBS 6039</name>
    <dbReference type="NCBI Taxonomy" id="1295533"/>
    <lineage>
        <taxon>Eukaryota</taxon>
        <taxon>Fungi</taxon>
        <taxon>Dikarya</taxon>
        <taxon>Basidiomycota</taxon>
        <taxon>Agaricomycotina</taxon>
        <taxon>Tremellomycetes</taxon>
        <taxon>Tremellales</taxon>
        <taxon>Cryptococcaceae</taxon>
        <taxon>Cryptococcus</taxon>
    </lineage>
</organism>
<dbReference type="PANTHER" id="PTHR31735:SF1">
    <property type="entry name" value="VACUOLAR MEMBRANE PROTEIN YPL162C"/>
    <property type="match status" value="1"/>
</dbReference>
<dbReference type="RefSeq" id="XP_018998160.1">
    <property type="nucleotide sequence ID" value="XM_019133455.1"/>
</dbReference>
<name>A0A1E3I714_9TREE</name>
<keyword evidence="2" id="KW-0812">Transmembrane</keyword>
<sequence length="469" mass="50686">MLPDNSTIIQPQPTDPVPADPETCSLLGTTGLVVQALMGVMVISSLVIKKQLEKRKRSWRIWLLDVSKQLAGQAVVHGLNVLISWLVASVAHNNPCSLYFLNVLIDTTVGVGIIFLSLKLFTWYFTSYLGYDGFTSGKYGNPPQAQFWWKQLLTYLMSIITMKLLVLLPLTLPRISDFLLRLGHWLLDYLSPSAQVIFVMAVFPLIMNIVQFCLVDQVIKASPQADEGRGDEVRESGRGRRRRGGDGEGYSRVPDWEADLESGEGPKPGAVDRALPPSSPLLSAGGHDGYGSTTPSPMGSPTASQSYLPESLNGGSIWSKITGKAGSEAPKVGEAGSSTWWEYPEAAEEGRLSVPPERANRSKAPSPDSARASKLAFTSPIPPPSATTDPPIPADSSSSATSSSSSARPRQQSRDWGTNSSHSQTQRSVASRRLTSDLEREARLTLSPPGSPVVKEGAADEVGMEVWRA</sequence>
<dbReference type="OrthoDB" id="431202at2759"/>